<proteinExistence type="predicted"/>
<keyword evidence="1" id="KW-0472">Membrane</keyword>
<keyword evidence="1" id="KW-0812">Transmembrane</keyword>
<gene>
    <name evidence="2" type="ORF">CXR34_11430</name>
</gene>
<feature type="transmembrane region" description="Helical" evidence="1">
    <location>
        <begin position="12"/>
        <end position="32"/>
    </location>
</feature>
<accession>A0A2K9DZA5</accession>
<dbReference type="AlphaFoldDB" id="A0A2K9DZA5"/>
<dbReference type="EMBL" id="CP025299">
    <property type="protein sequence ID" value="AUG29993.1"/>
    <property type="molecule type" value="Genomic_DNA"/>
</dbReference>
<protein>
    <submittedName>
        <fullName evidence="2">Dinucleotide-utilizing enzyme</fullName>
    </submittedName>
</protein>
<keyword evidence="1" id="KW-1133">Transmembrane helix</keyword>
<sequence>MPNTARVNRSIPFWVLVGGSVVAIGGGVYLLVDKLTIMANTLTDGTATGVEVYAGQIWAVLGAILIGAGLIGLALALTLGTLGALVRRTEIEPVVAEEIEVVEVVDSVPATETVASAPAETVDAGTDRPAV</sequence>
<feature type="transmembrane region" description="Helical" evidence="1">
    <location>
        <begin position="52"/>
        <end position="79"/>
    </location>
</feature>
<organism evidence="2 3">
    <name type="scientific">Microbacterium hominis</name>
    <dbReference type="NCBI Taxonomy" id="162426"/>
    <lineage>
        <taxon>Bacteria</taxon>
        <taxon>Bacillati</taxon>
        <taxon>Actinomycetota</taxon>
        <taxon>Actinomycetes</taxon>
        <taxon>Micrococcales</taxon>
        <taxon>Microbacteriaceae</taxon>
        <taxon>Microbacterium</taxon>
    </lineage>
</organism>
<evidence type="ECO:0000313" key="3">
    <source>
        <dbReference type="Proteomes" id="UP000233276"/>
    </source>
</evidence>
<dbReference type="KEGG" id="mhos:CXR34_11430"/>
<reference evidence="2 3" key="1">
    <citation type="submission" date="2017-12" db="EMBL/GenBank/DDBJ databases">
        <title>Isolation and characterization of estrogens degradatiion strain Microbacterium hominis SJTG1.</title>
        <authorList>
            <person name="Xiong W."/>
            <person name="Yin C."/>
            <person name="Zheng D."/>
            <person name="Liang R."/>
        </authorList>
    </citation>
    <scope>NUCLEOTIDE SEQUENCE [LARGE SCALE GENOMIC DNA]</scope>
    <source>
        <strain evidence="2 3">SJTG1</strain>
    </source>
</reference>
<evidence type="ECO:0000313" key="2">
    <source>
        <dbReference type="EMBL" id="AUG29993.1"/>
    </source>
</evidence>
<dbReference type="Proteomes" id="UP000233276">
    <property type="component" value="Chromosome"/>
</dbReference>
<evidence type="ECO:0000256" key="1">
    <source>
        <dbReference type="SAM" id="Phobius"/>
    </source>
</evidence>
<dbReference type="RefSeq" id="WP_101306452.1">
    <property type="nucleotide sequence ID" value="NZ_CP025299.1"/>
</dbReference>
<name>A0A2K9DZA5_9MICO</name>